<dbReference type="AlphaFoldDB" id="A0A0B4X2R9"/>
<name>A0A0B4X2R9_9HYPH</name>
<evidence type="ECO:0000313" key="2">
    <source>
        <dbReference type="Proteomes" id="UP000031368"/>
    </source>
</evidence>
<dbReference type="Proteomes" id="UP000031368">
    <property type="component" value="Chromosome"/>
</dbReference>
<reference evidence="1 2" key="1">
    <citation type="submission" date="2013-11" db="EMBL/GenBank/DDBJ databases">
        <title>Complete genome sequence of Rhizobium gallicum bv. gallicum R602.</title>
        <authorList>
            <person name="Bustos P."/>
            <person name="Santamaria R.I."/>
            <person name="Lozano L."/>
            <person name="Acosta J.L."/>
            <person name="Ormeno-Orrillo E."/>
            <person name="Rogel M.A."/>
            <person name="Romero D."/>
            <person name="Cevallos M.A."/>
            <person name="Martinez-Romero E."/>
            <person name="Gonzalez V."/>
        </authorList>
    </citation>
    <scope>NUCLEOTIDE SEQUENCE [LARGE SCALE GENOMIC DNA]</scope>
    <source>
        <strain evidence="1 2">R602</strain>
    </source>
</reference>
<keyword evidence="2" id="KW-1185">Reference proteome</keyword>
<organism evidence="1 2">
    <name type="scientific">Rhizobium gallicum bv. gallicum R602sp</name>
    <dbReference type="NCBI Taxonomy" id="1041138"/>
    <lineage>
        <taxon>Bacteria</taxon>
        <taxon>Pseudomonadati</taxon>
        <taxon>Pseudomonadota</taxon>
        <taxon>Alphaproteobacteria</taxon>
        <taxon>Hyphomicrobiales</taxon>
        <taxon>Rhizobiaceae</taxon>
        <taxon>Rhizobium/Agrobacterium group</taxon>
        <taxon>Rhizobium</taxon>
    </lineage>
</organism>
<dbReference type="HOGENOM" id="CLU_1957787_0_0_5"/>
<proteinExistence type="predicted"/>
<gene>
    <name evidence="1" type="ORF">RGR602_CH02098</name>
</gene>
<dbReference type="EMBL" id="CP006877">
    <property type="protein sequence ID" value="AJD41426.1"/>
    <property type="molecule type" value="Genomic_DNA"/>
</dbReference>
<evidence type="ECO:0008006" key="3">
    <source>
        <dbReference type="Google" id="ProtNLM"/>
    </source>
</evidence>
<dbReference type="Pfam" id="PF06169">
    <property type="entry name" value="DUF982"/>
    <property type="match status" value="1"/>
</dbReference>
<sequence length="128" mass="14679">MNKRSWKVSASSRAACRQAARDPSEMRWNESPGDSLSRMFCVRYCVMEKKDIRKFPPVRIKLGGRYRVVKTVHDAYKLMVTEWPIHDGPALYRAEITCLDAFNDATPAAEVRKKFLVAASEAHLEYVV</sequence>
<protein>
    <recommendedName>
        <fullName evidence="3">DUF982 domain-containing protein</fullName>
    </recommendedName>
</protein>
<dbReference type="KEGG" id="rga:RGR602_CH02098"/>
<accession>A0A0B4X2R9</accession>
<evidence type="ECO:0000313" key="1">
    <source>
        <dbReference type="EMBL" id="AJD41426.1"/>
    </source>
</evidence>
<dbReference type="Gene3D" id="6.10.250.730">
    <property type="match status" value="1"/>
</dbReference>
<dbReference type="InterPro" id="IPR010385">
    <property type="entry name" value="DUF982"/>
</dbReference>